<comment type="caution">
    <text evidence="1">The sequence shown here is derived from an EMBL/GenBank/DDBJ whole genome shotgun (WGS) entry which is preliminary data.</text>
</comment>
<gene>
    <name evidence="1" type="ORF">QRB35_22225</name>
</gene>
<accession>A0ABT7P619</accession>
<reference evidence="2" key="1">
    <citation type="submission" date="2023-06" db="EMBL/GenBank/DDBJ databases">
        <title>Itaconate inhibition of nontuberculous mycobacteria.</title>
        <authorList>
            <person name="Spilker T."/>
        </authorList>
    </citation>
    <scope>NUCLEOTIDE SEQUENCE [LARGE SCALE GENOMIC DNA]</scope>
    <source>
        <strain evidence="2">FLAC1071</strain>
    </source>
</reference>
<organism evidence="1 2">
    <name type="scientific">Mycobacterium intracellulare subsp. chimaera</name>
    <dbReference type="NCBI Taxonomy" id="222805"/>
    <lineage>
        <taxon>Bacteria</taxon>
        <taxon>Bacillati</taxon>
        <taxon>Actinomycetota</taxon>
        <taxon>Actinomycetes</taxon>
        <taxon>Mycobacteriales</taxon>
        <taxon>Mycobacteriaceae</taxon>
        <taxon>Mycobacterium</taxon>
        <taxon>Mycobacterium avium complex (MAC)</taxon>
    </lineage>
</organism>
<evidence type="ECO:0000313" key="1">
    <source>
        <dbReference type="EMBL" id="MDM3928731.1"/>
    </source>
</evidence>
<name>A0ABT7P619_MYCIT</name>
<proteinExistence type="predicted"/>
<reference evidence="1 2" key="2">
    <citation type="submission" date="2023-06" db="EMBL/GenBank/DDBJ databases">
        <title>Itaconate inhibition of nontuberculous mycobacteria.</title>
        <authorList>
            <person name="Breen P."/>
            <person name="Zimbric M."/>
            <person name="Caverly L."/>
        </authorList>
    </citation>
    <scope>NUCLEOTIDE SEQUENCE [LARGE SCALE GENOMIC DNA]</scope>
    <source>
        <strain evidence="1 2">FLAC1071</strain>
    </source>
</reference>
<keyword evidence="2" id="KW-1185">Reference proteome</keyword>
<protein>
    <submittedName>
        <fullName evidence="1">Uncharacterized protein</fullName>
    </submittedName>
</protein>
<sequence>MADLGWLWVPTMHIGSGCRVHLRADQLPSGRLVVSVSRHTVAVLDGIIHDTHDPTRDGTRCVYGYYRKNAAARD</sequence>
<dbReference type="EMBL" id="JASZZX010000025">
    <property type="protein sequence ID" value="MDM3928731.1"/>
    <property type="molecule type" value="Genomic_DNA"/>
</dbReference>
<evidence type="ECO:0000313" key="2">
    <source>
        <dbReference type="Proteomes" id="UP001529272"/>
    </source>
</evidence>
<dbReference type="Proteomes" id="UP001529272">
    <property type="component" value="Unassembled WGS sequence"/>
</dbReference>